<evidence type="ECO:0000313" key="15">
    <source>
        <dbReference type="Proteomes" id="UP001320876"/>
    </source>
</evidence>
<dbReference type="Proteomes" id="UP001320876">
    <property type="component" value="Unassembled WGS sequence"/>
</dbReference>
<evidence type="ECO:0000256" key="9">
    <source>
        <dbReference type="ARBA" id="ARBA00022842"/>
    </source>
</evidence>
<dbReference type="Gene3D" id="3.90.580.10">
    <property type="entry name" value="Zinc finger, CHC2-type domain"/>
    <property type="match status" value="1"/>
</dbReference>
<keyword evidence="10 12" id="KW-0238">DNA-binding</keyword>
<evidence type="ECO:0000256" key="1">
    <source>
        <dbReference type="ARBA" id="ARBA00022478"/>
    </source>
</evidence>
<evidence type="ECO:0000256" key="10">
    <source>
        <dbReference type="ARBA" id="ARBA00023125"/>
    </source>
</evidence>
<keyword evidence="4 12" id="KW-0548">Nucleotidyltransferase</keyword>
<comment type="catalytic activity">
    <reaction evidence="12">
        <text>ssDNA + n NTP = ssDNA/pppN(pN)n-1 hybrid + (n-1) diphosphate.</text>
        <dbReference type="EC" id="2.7.7.101"/>
    </reaction>
</comment>
<dbReference type="PROSITE" id="PS50880">
    <property type="entry name" value="TOPRIM"/>
    <property type="match status" value="1"/>
</dbReference>
<dbReference type="SMART" id="SM00400">
    <property type="entry name" value="ZnF_CHCC"/>
    <property type="match status" value="1"/>
</dbReference>
<comment type="domain">
    <text evidence="12">Contains an N-terminal zinc-binding domain, a central core domain that contains the primase activity, and a C-terminal DnaB-binding domain.</text>
</comment>
<evidence type="ECO:0000256" key="5">
    <source>
        <dbReference type="ARBA" id="ARBA00022705"/>
    </source>
</evidence>
<sequence length="624" mass="69688">MSQISPETKEQILAATDIVALIESYIPVKRAGAGFQALCPFHNEKSPSFNINPVRQFFHCFGCKKSGDAITFVREYENLTYSDAVKKLAARAGITVKEEAVDPKEDRARRHRGRLLDLHRETSEFLHKMLLTRPGEHARDYLKSRGFGKEMAVRWQLGWMPENQEVFMNWARTTSFKRGEWIDAGIFVEKDRGGIYVRFRDRLMFPIRNEHGDVIAFSGRQLQHDPNSGKYINSPETPVFKKSNVLFALERARKAILKEGAVLLCEGQIDAISCHEQGIEHAIAPLGTAFTPNHAKLLRRYAKTALLCFDADKAGFTAAERAYRELALENIAVRVVRMPAGEDPDSFMQKHGADAFREQLAGAVDFFDFKIDQAAAAGLLTDPQQRLAFARECTSLLSLIPDAVTREGMIQHVGTRLNAGTIELRDAVFRTARAAKNKPQPIDRNAPPEPEKIEGMAIDPTVSYLCSLALHSGVAQEWLAEQFETLHEAAEYLEGVSLLEEILSARPDPASHVSVNAFLGDLTEPQRLALTADPTFHDDPPEDPVSAAESALGEICAKALHRRDAAIKARLSQQGLEFGEMNRLLNESKLVAELLKGVGQRFVFSDRFAPNRKPPPKQFPRKTP</sequence>
<evidence type="ECO:0000313" key="14">
    <source>
        <dbReference type="EMBL" id="MCW1922763.1"/>
    </source>
</evidence>
<keyword evidence="3 12" id="KW-0808">Transferase</keyword>
<dbReference type="InterPro" id="IPR030846">
    <property type="entry name" value="DnaG_bac"/>
</dbReference>
<keyword evidence="7 12" id="KW-0863">Zinc-finger</keyword>
<dbReference type="SUPFAM" id="SSF57783">
    <property type="entry name" value="Zinc beta-ribbon"/>
    <property type="match status" value="1"/>
</dbReference>
<dbReference type="InterPro" id="IPR006295">
    <property type="entry name" value="DNA_primase_DnaG"/>
</dbReference>
<dbReference type="RefSeq" id="WP_264486871.1">
    <property type="nucleotide sequence ID" value="NZ_JAPDDT010000003.1"/>
</dbReference>
<keyword evidence="1 12" id="KW-0240">DNA-directed RNA polymerase</keyword>
<comment type="similarity">
    <text evidence="12">Belongs to the DnaG primase family.</text>
</comment>
<dbReference type="InterPro" id="IPR050219">
    <property type="entry name" value="DnaG_primase"/>
</dbReference>
<keyword evidence="9" id="KW-0460">Magnesium</keyword>
<keyword evidence="5 12" id="KW-0235">DNA replication</keyword>
<dbReference type="HAMAP" id="MF_00974">
    <property type="entry name" value="DNA_primase_DnaG"/>
    <property type="match status" value="1"/>
</dbReference>
<dbReference type="Pfam" id="PF01807">
    <property type="entry name" value="Zn_ribbon_DnaG"/>
    <property type="match status" value="1"/>
</dbReference>
<keyword evidence="2 12" id="KW-0639">Primosome</keyword>
<evidence type="ECO:0000256" key="3">
    <source>
        <dbReference type="ARBA" id="ARBA00022679"/>
    </source>
</evidence>
<evidence type="ECO:0000256" key="11">
    <source>
        <dbReference type="ARBA" id="ARBA00023163"/>
    </source>
</evidence>
<dbReference type="SMART" id="SM00493">
    <property type="entry name" value="TOPRIM"/>
    <property type="match status" value="1"/>
</dbReference>
<evidence type="ECO:0000256" key="6">
    <source>
        <dbReference type="ARBA" id="ARBA00022723"/>
    </source>
</evidence>
<feature type="zinc finger region" description="CHC2-type" evidence="12">
    <location>
        <begin position="39"/>
        <end position="63"/>
    </location>
</feature>
<keyword evidence="6 12" id="KW-0479">Metal-binding</keyword>
<comment type="cofactor">
    <cofactor evidence="12">
        <name>Zn(2+)</name>
        <dbReference type="ChEBI" id="CHEBI:29105"/>
    </cofactor>
    <text evidence="12">Binds 1 zinc ion per monomer.</text>
</comment>
<comment type="subunit">
    <text evidence="12">Monomer. Interacts with DnaB.</text>
</comment>
<evidence type="ECO:0000259" key="13">
    <source>
        <dbReference type="PROSITE" id="PS50880"/>
    </source>
</evidence>
<dbReference type="Gene3D" id="3.40.1360.10">
    <property type="match status" value="1"/>
</dbReference>
<dbReference type="Pfam" id="PF08275">
    <property type="entry name" value="DNAG_N"/>
    <property type="match status" value="1"/>
</dbReference>
<proteinExistence type="inferred from homology"/>
<evidence type="ECO:0000256" key="4">
    <source>
        <dbReference type="ARBA" id="ARBA00022695"/>
    </source>
</evidence>
<dbReference type="Pfam" id="PF10410">
    <property type="entry name" value="DnaB_bind"/>
    <property type="match status" value="1"/>
</dbReference>
<dbReference type="EMBL" id="JAPDDT010000003">
    <property type="protein sequence ID" value="MCW1922763.1"/>
    <property type="molecule type" value="Genomic_DNA"/>
</dbReference>
<organism evidence="14 15">
    <name type="scientific">Luteolibacter arcticus</name>
    <dbReference type="NCBI Taxonomy" id="1581411"/>
    <lineage>
        <taxon>Bacteria</taxon>
        <taxon>Pseudomonadati</taxon>
        <taxon>Verrucomicrobiota</taxon>
        <taxon>Verrucomicrobiia</taxon>
        <taxon>Verrucomicrobiales</taxon>
        <taxon>Verrucomicrobiaceae</taxon>
        <taxon>Luteolibacter</taxon>
    </lineage>
</organism>
<keyword evidence="15" id="KW-1185">Reference proteome</keyword>
<keyword evidence="11 12" id="KW-0804">Transcription</keyword>
<dbReference type="InterPro" id="IPR019475">
    <property type="entry name" value="DNA_primase_DnaB-bd"/>
</dbReference>
<dbReference type="InterPro" id="IPR037068">
    <property type="entry name" value="DNA_primase_core_N_sf"/>
</dbReference>
<evidence type="ECO:0000256" key="12">
    <source>
        <dbReference type="HAMAP-Rule" id="MF_00974"/>
    </source>
</evidence>
<reference evidence="14 15" key="1">
    <citation type="submission" date="2022-10" db="EMBL/GenBank/DDBJ databases">
        <title>Luteolibacter arcticus strain CCTCC AB 2014275, whole genome shotgun sequencing project.</title>
        <authorList>
            <person name="Zhao G."/>
            <person name="Shen L."/>
        </authorList>
    </citation>
    <scope>NUCLEOTIDE SEQUENCE [LARGE SCALE GENOMIC DNA]</scope>
    <source>
        <strain evidence="14 15">CCTCC AB 2014275</strain>
    </source>
</reference>
<gene>
    <name evidence="12 14" type="primary">dnaG</name>
    <name evidence="14" type="ORF">OKA05_09380</name>
</gene>
<dbReference type="InterPro" id="IPR006171">
    <property type="entry name" value="TOPRIM_dom"/>
</dbReference>
<dbReference type="EC" id="2.7.7.101" evidence="12"/>
<accession>A0ABT3GGM6</accession>
<comment type="caution">
    <text evidence="14">The sequence shown here is derived from an EMBL/GenBank/DDBJ whole genome shotgun (WGS) entry which is preliminary data.</text>
</comment>
<dbReference type="Pfam" id="PF13155">
    <property type="entry name" value="Toprim_2"/>
    <property type="match status" value="1"/>
</dbReference>
<dbReference type="Gene3D" id="3.90.980.10">
    <property type="entry name" value="DNA primase, catalytic core, N-terminal domain"/>
    <property type="match status" value="1"/>
</dbReference>
<dbReference type="SUPFAM" id="SSF56731">
    <property type="entry name" value="DNA primase core"/>
    <property type="match status" value="1"/>
</dbReference>
<evidence type="ECO:0000256" key="8">
    <source>
        <dbReference type="ARBA" id="ARBA00022833"/>
    </source>
</evidence>
<dbReference type="InterPro" id="IPR002694">
    <property type="entry name" value="Znf_CHC2"/>
</dbReference>
<dbReference type="CDD" id="cd03364">
    <property type="entry name" value="TOPRIM_DnaG_primases"/>
    <property type="match status" value="1"/>
</dbReference>
<keyword evidence="8 12" id="KW-0862">Zinc</keyword>
<dbReference type="InterPro" id="IPR013264">
    <property type="entry name" value="DNAG_N"/>
</dbReference>
<dbReference type="PANTHER" id="PTHR30313">
    <property type="entry name" value="DNA PRIMASE"/>
    <property type="match status" value="1"/>
</dbReference>
<dbReference type="InterPro" id="IPR034151">
    <property type="entry name" value="TOPRIM_DnaG_bac"/>
</dbReference>
<dbReference type="InterPro" id="IPR036977">
    <property type="entry name" value="DNA_primase_Znf_CHC2"/>
</dbReference>
<dbReference type="PANTHER" id="PTHR30313:SF2">
    <property type="entry name" value="DNA PRIMASE"/>
    <property type="match status" value="1"/>
</dbReference>
<evidence type="ECO:0000256" key="2">
    <source>
        <dbReference type="ARBA" id="ARBA00022515"/>
    </source>
</evidence>
<evidence type="ECO:0000256" key="7">
    <source>
        <dbReference type="ARBA" id="ARBA00022771"/>
    </source>
</evidence>
<feature type="domain" description="Toprim" evidence="13">
    <location>
        <begin position="260"/>
        <end position="341"/>
    </location>
</feature>
<dbReference type="NCBIfam" id="TIGR01391">
    <property type="entry name" value="dnaG"/>
    <property type="match status" value="1"/>
</dbReference>
<name>A0ABT3GGM6_9BACT</name>
<protein>
    <recommendedName>
        <fullName evidence="12">DNA primase</fullName>
        <ecNumber evidence="12">2.7.7.101</ecNumber>
    </recommendedName>
</protein>
<comment type="function">
    <text evidence="12">RNA polymerase that catalyzes the synthesis of short RNA molecules used as primers for DNA polymerase during DNA replication.</text>
</comment>